<dbReference type="InterPro" id="IPR052382">
    <property type="entry name" value="ABHD10_acyl-thioesterase"/>
</dbReference>
<organism evidence="4 5">
    <name type="scientific">Pararhodospirillum photometricum DSM 122</name>
    <dbReference type="NCBI Taxonomy" id="1150469"/>
    <lineage>
        <taxon>Bacteria</taxon>
        <taxon>Pseudomonadati</taxon>
        <taxon>Pseudomonadota</taxon>
        <taxon>Alphaproteobacteria</taxon>
        <taxon>Rhodospirillales</taxon>
        <taxon>Rhodospirillaceae</taxon>
        <taxon>Pararhodospirillum</taxon>
    </lineage>
</organism>
<feature type="compositionally biased region" description="Polar residues" evidence="2">
    <location>
        <begin position="97"/>
        <end position="106"/>
    </location>
</feature>
<dbReference type="PANTHER" id="PTHR16138">
    <property type="entry name" value="MYCOPHENOLIC ACID ACYL-GLUCURONIDE ESTERASE, MITOCHONDRIAL"/>
    <property type="match status" value="1"/>
</dbReference>
<reference evidence="4 5" key="1">
    <citation type="submission" date="2012-02" db="EMBL/GenBank/DDBJ databases">
        <title>Shotgun genome sequence of Phaeospirillum photometricum DSM 122.</title>
        <authorList>
            <person name="Duquesne K."/>
            <person name="Sturgis J."/>
        </authorList>
    </citation>
    <scope>NUCLEOTIDE SEQUENCE [LARGE SCALE GENOMIC DNA]</scope>
    <source>
        <strain evidence="5">DSM122</strain>
    </source>
</reference>
<gene>
    <name evidence="4" type="ORF">RSPPHO_01534</name>
</gene>
<evidence type="ECO:0000313" key="4">
    <source>
        <dbReference type="EMBL" id="CCG08160.1"/>
    </source>
</evidence>
<evidence type="ECO:0000313" key="5">
    <source>
        <dbReference type="Proteomes" id="UP000033220"/>
    </source>
</evidence>
<dbReference type="GO" id="GO:0016787">
    <property type="term" value="F:hydrolase activity"/>
    <property type="evidence" value="ECO:0007669"/>
    <property type="project" value="UniProtKB-KW"/>
</dbReference>
<dbReference type="InterPro" id="IPR029058">
    <property type="entry name" value="AB_hydrolase_fold"/>
</dbReference>
<accession>H6SJJ5</accession>
<feature type="domain" description="Serine aminopeptidase S33" evidence="3">
    <location>
        <begin position="172"/>
        <end position="277"/>
    </location>
</feature>
<proteinExistence type="predicted"/>
<protein>
    <submittedName>
        <fullName evidence="4">Alpha/beta hydrolase fold</fullName>
    </submittedName>
</protein>
<dbReference type="InterPro" id="IPR022742">
    <property type="entry name" value="Hydrolase_4"/>
</dbReference>
<sequence>MVIKGSPAARAARRALQAGARLRACTKLTSCSLITRARRRALRARRAGFLVATGKVTWGTPARSRSRVMGPPCETTTARQPASTRARAMSMVPRSTPPVTSAGRTCNTTGDVPGAGWSTEAGVIPSLFTVNCRPEKRTSMPTDQAQIPPSILTLPDGATLAYHLTPGRGPGVVFLHGFHSDMGGDKALAVEAWCQATGRACLRFDQRGHGQSSGRFEEGTIGLWASDTARVLDILTEGPQVLVGSSMGGWLMLLTALARPGRVAGLLGINAAPDFTEDLIWPALTAESRQRIECEGVSLEREDPDTPPLPLTRLLFEDGRRNLVLRSPIDFKGSVHLLQGMRDASVPWQTALRVQERLTSEDVRVTLVKDGTHRLSRPADLALLTHTLAGLIEDLATY</sequence>
<dbReference type="AlphaFoldDB" id="H6SJJ5"/>
<dbReference type="KEGG" id="rpm:RSPPHO_01534"/>
<dbReference type="PANTHER" id="PTHR16138:SF7">
    <property type="entry name" value="PALMITOYL-PROTEIN THIOESTERASE ABHD10, MITOCHONDRIAL"/>
    <property type="match status" value="1"/>
</dbReference>
<dbReference type="STRING" id="1150469.RSPPHO_01534"/>
<keyword evidence="1 4" id="KW-0378">Hydrolase</keyword>
<dbReference type="HOGENOM" id="CLU_692377_0_0_5"/>
<feature type="region of interest" description="Disordered" evidence="2">
    <location>
        <begin position="62"/>
        <end position="106"/>
    </location>
</feature>
<dbReference type="eggNOG" id="COG1073">
    <property type="taxonomic scope" value="Bacteria"/>
</dbReference>
<evidence type="ECO:0000256" key="2">
    <source>
        <dbReference type="SAM" id="MobiDB-lite"/>
    </source>
</evidence>
<feature type="compositionally biased region" description="Polar residues" evidence="2">
    <location>
        <begin position="74"/>
        <end position="83"/>
    </location>
</feature>
<evidence type="ECO:0000259" key="3">
    <source>
        <dbReference type="Pfam" id="PF12146"/>
    </source>
</evidence>
<dbReference type="SUPFAM" id="SSF53474">
    <property type="entry name" value="alpha/beta-Hydrolases"/>
    <property type="match status" value="1"/>
</dbReference>
<keyword evidence="5" id="KW-1185">Reference proteome</keyword>
<evidence type="ECO:0000256" key="1">
    <source>
        <dbReference type="ARBA" id="ARBA00022801"/>
    </source>
</evidence>
<dbReference type="Pfam" id="PF12146">
    <property type="entry name" value="Hydrolase_4"/>
    <property type="match status" value="1"/>
</dbReference>
<name>H6SJJ5_PARPM</name>
<dbReference type="Proteomes" id="UP000033220">
    <property type="component" value="Chromosome DSM 122"/>
</dbReference>
<dbReference type="PATRIC" id="fig|1150469.3.peg.1729"/>
<dbReference type="Gene3D" id="3.40.50.1820">
    <property type="entry name" value="alpha/beta hydrolase"/>
    <property type="match status" value="1"/>
</dbReference>
<dbReference type="EMBL" id="HE663493">
    <property type="protein sequence ID" value="CCG08160.1"/>
    <property type="molecule type" value="Genomic_DNA"/>
</dbReference>